<reference evidence="1" key="1">
    <citation type="submission" date="2021-01" db="EMBL/GenBank/DDBJ databases">
        <authorList>
            <person name="Ben Porat S."/>
            <person name="Alkalay-Oren S."/>
            <person name="Coppenhagen-Glazer S."/>
            <person name="Hazan R."/>
        </authorList>
    </citation>
    <scope>NUCLEOTIDE SEQUENCE</scope>
</reference>
<organism evidence="1 2">
    <name type="scientific">Pseudomonas phage Itty13</name>
    <dbReference type="NCBI Taxonomy" id="2805750"/>
    <lineage>
        <taxon>Viruses</taxon>
        <taxon>Duplodnaviria</taxon>
        <taxon>Heunggongvirae</taxon>
        <taxon>Uroviricota</taxon>
        <taxon>Caudoviricetes</taxon>
        <taxon>Ittyvirus</taxon>
        <taxon>Ittyvirus itty13</taxon>
    </lineage>
</organism>
<protein>
    <submittedName>
        <fullName evidence="1">Uncharacterized protein</fullName>
    </submittedName>
</protein>
<dbReference type="GeneID" id="77947881"/>
<accession>A0A889IR76</accession>
<sequence>MKRFPTYRERLNRALYSAPRITLHDADMIQAAELERQTLELERIRAKASAYIAKNPAPRAVYLLG</sequence>
<dbReference type="RefSeq" id="YP_010671627.1">
    <property type="nucleotide sequence ID" value="NC_070969.1"/>
</dbReference>
<name>A0A889IR76_9CAUD</name>
<dbReference type="Proteomes" id="UP000610026">
    <property type="component" value="Segment"/>
</dbReference>
<evidence type="ECO:0000313" key="1">
    <source>
        <dbReference type="EMBL" id="QRE00614.1"/>
    </source>
</evidence>
<proteinExistence type="predicted"/>
<dbReference type="KEGG" id="vg:77947881"/>
<keyword evidence="2" id="KW-1185">Reference proteome</keyword>
<evidence type="ECO:0000313" key="2">
    <source>
        <dbReference type="Proteomes" id="UP000610026"/>
    </source>
</evidence>
<dbReference type="EMBL" id="MW460249">
    <property type="protein sequence ID" value="QRE00614.1"/>
    <property type="molecule type" value="Genomic_DNA"/>
</dbReference>